<keyword evidence="7" id="KW-0411">Iron-sulfur</keyword>
<reference evidence="10" key="1">
    <citation type="journal article" date="2020" name="mSystems">
        <title>Genome- and Community-Level Interaction Insights into Carbon Utilization and Element Cycling Functions of Hydrothermarchaeota in Hydrothermal Sediment.</title>
        <authorList>
            <person name="Zhou Z."/>
            <person name="Liu Y."/>
            <person name="Xu W."/>
            <person name="Pan J."/>
            <person name="Luo Z.H."/>
            <person name="Li M."/>
        </authorList>
    </citation>
    <scope>NUCLEOTIDE SEQUENCE [LARGE SCALE GENOMIC DNA]</scope>
    <source>
        <strain evidence="10">HyVt-85</strain>
    </source>
</reference>
<evidence type="ECO:0000256" key="2">
    <source>
        <dbReference type="ARBA" id="ARBA00004742"/>
    </source>
</evidence>
<evidence type="ECO:0000256" key="5">
    <source>
        <dbReference type="ARBA" id="ARBA00022723"/>
    </source>
</evidence>
<evidence type="ECO:0000313" key="10">
    <source>
        <dbReference type="EMBL" id="HHE75516.1"/>
    </source>
</evidence>
<evidence type="ECO:0000256" key="7">
    <source>
        <dbReference type="ARBA" id="ARBA00023014"/>
    </source>
</evidence>
<sequence length="524" mass="56699">MIKPPPSIFNDVIGPVMRGPSSSHLAAAHRIGDLARQMVKRELREVITEFPKGTPLAETYHGHGSDIGLVGGLLGIGLTDDCIINALDLAKKHGVDVLFRIVEGPVKHPNLYKMTLIGDKKEIVHFTAISVGGGMIEIQEIEGFKVSISGDFYETLVFLKEESREHYEAIKNVIKNFEYCEYITNDQHALVNIKTTYKLPGEIVEYLESFNFVEKVIQLNPVLPILSRKNCVVPFRTVSEMLQIASEKNLELWELGVMYESARGNISQQEVINRMREIVSIMKSAIQKGLEGTCYEDRILGPQAYLIEKHKDKLIPDNLVNRVIAYITAIMEVKSAMGVIVAAPTAGACAALPGVIIGTATELEVGLDEIVKAMLAAGIIGVIIADKTGFAAEMGGCQLECGAASAMAAAGLVQLAGGTPEQGVDAASIALQNILGLVCDPVAGRVEWPCLGRNIIAGVNAIASANMALAGYDKVIPLEETLLAMKEVGDLMHPKLRCTGLGGLSVTQTSEKIYKELKQRAKRK</sequence>
<keyword evidence="5" id="KW-0479">Metal-binding</keyword>
<dbReference type="AlphaFoldDB" id="A0A7J3T8D9"/>
<evidence type="ECO:0000259" key="9">
    <source>
        <dbReference type="Pfam" id="PF03313"/>
    </source>
</evidence>
<dbReference type="PANTHER" id="PTHR30182:SF1">
    <property type="entry name" value="L-SERINE DEHYDRATASE 1"/>
    <property type="match status" value="1"/>
</dbReference>
<dbReference type="Gene3D" id="3.30.1330.90">
    <property type="entry name" value="D-3-phosphoglycerate dehydrogenase, domain 3"/>
    <property type="match status" value="1"/>
</dbReference>
<comment type="caution">
    <text evidence="10">The sequence shown here is derived from an EMBL/GenBank/DDBJ whole genome shotgun (WGS) entry which is preliminary data.</text>
</comment>
<dbReference type="InterPro" id="IPR005130">
    <property type="entry name" value="Ser_deHydtase-like_asu"/>
</dbReference>
<comment type="pathway">
    <text evidence="2">Carbohydrate biosynthesis; gluconeogenesis.</text>
</comment>
<dbReference type="GO" id="GO:0003941">
    <property type="term" value="F:L-serine ammonia-lyase activity"/>
    <property type="evidence" value="ECO:0007669"/>
    <property type="project" value="TreeGrafter"/>
</dbReference>
<proteinExistence type="predicted"/>
<keyword evidence="4" id="KW-0004">4Fe-4S</keyword>
<feature type="domain" description="Serine dehydratase-like alpha subunit" evidence="9">
    <location>
        <begin position="247"/>
        <end position="504"/>
    </location>
</feature>
<protein>
    <submittedName>
        <fullName evidence="10">Serine dehydratase</fullName>
    </submittedName>
</protein>
<gene>
    <name evidence="10" type="ORF">ENL31_00110</name>
</gene>
<evidence type="ECO:0000256" key="1">
    <source>
        <dbReference type="ARBA" id="ARBA00001966"/>
    </source>
</evidence>
<dbReference type="EMBL" id="DRTM01000009">
    <property type="protein sequence ID" value="HHE75516.1"/>
    <property type="molecule type" value="Genomic_DNA"/>
</dbReference>
<organism evidence="10">
    <name type="scientific">Candidatus Aciduliprofundum boonei</name>
    <dbReference type="NCBI Taxonomy" id="379547"/>
    <lineage>
        <taxon>Archaea</taxon>
        <taxon>Methanobacteriati</taxon>
        <taxon>Thermoplasmatota</taxon>
        <taxon>DHVE2 group</taxon>
        <taxon>Candidatus Aciduliprofundum</taxon>
    </lineage>
</organism>
<dbReference type="InterPro" id="IPR029009">
    <property type="entry name" value="ASB_dom_sf"/>
</dbReference>
<dbReference type="PANTHER" id="PTHR30182">
    <property type="entry name" value="L-SERINE DEHYDRATASE"/>
    <property type="match status" value="1"/>
</dbReference>
<comment type="cofactor">
    <cofactor evidence="1">
        <name>[4Fe-4S] cluster</name>
        <dbReference type="ChEBI" id="CHEBI:49883"/>
    </cofactor>
</comment>
<keyword evidence="6" id="KW-0408">Iron</keyword>
<evidence type="ECO:0000256" key="6">
    <source>
        <dbReference type="ARBA" id="ARBA00023004"/>
    </source>
</evidence>
<dbReference type="Pfam" id="PF03313">
    <property type="entry name" value="SDH_alpha"/>
    <property type="match status" value="1"/>
</dbReference>
<accession>A0A7J3T8D9</accession>
<keyword evidence="3" id="KW-0312">Gluconeogenesis</keyword>
<evidence type="ECO:0000256" key="8">
    <source>
        <dbReference type="ARBA" id="ARBA00023239"/>
    </source>
</evidence>
<dbReference type="InterPro" id="IPR051318">
    <property type="entry name" value="Fe-S_L-Ser"/>
</dbReference>
<dbReference type="GO" id="GO:0051539">
    <property type="term" value="F:4 iron, 4 sulfur cluster binding"/>
    <property type="evidence" value="ECO:0007669"/>
    <property type="project" value="UniProtKB-KW"/>
</dbReference>
<dbReference type="GO" id="GO:0006094">
    <property type="term" value="P:gluconeogenesis"/>
    <property type="evidence" value="ECO:0007669"/>
    <property type="project" value="UniProtKB-KW"/>
</dbReference>
<keyword evidence="8" id="KW-0456">Lyase</keyword>
<dbReference type="SUPFAM" id="SSF143548">
    <property type="entry name" value="Serine metabolism enzymes domain"/>
    <property type="match status" value="1"/>
</dbReference>
<dbReference type="GO" id="GO:0046872">
    <property type="term" value="F:metal ion binding"/>
    <property type="evidence" value="ECO:0007669"/>
    <property type="project" value="UniProtKB-KW"/>
</dbReference>
<name>A0A7J3T8D9_9ARCH</name>
<evidence type="ECO:0000256" key="3">
    <source>
        <dbReference type="ARBA" id="ARBA00022432"/>
    </source>
</evidence>
<evidence type="ECO:0000256" key="4">
    <source>
        <dbReference type="ARBA" id="ARBA00022485"/>
    </source>
</evidence>
<dbReference type="Proteomes" id="UP000886130">
    <property type="component" value="Unassembled WGS sequence"/>
</dbReference>